<proteinExistence type="predicted"/>
<dbReference type="InterPro" id="IPR036249">
    <property type="entry name" value="Thioredoxin-like_sf"/>
</dbReference>
<dbReference type="InterPro" id="IPR013766">
    <property type="entry name" value="Thioredoxin_domain"/>
</dbReference>
<evidence type="ECO:0000256" key="4">
    <source>
        <dbReference type="ARBA" id="ARBA00023284"/>
    </source>
</evidence>
<dbReference type="InterPro" id="IPR050455">
    <property type="entry name" value="Tpx_Peroxidase_subfamily"/>
</dbReference>
<dbReference type="PANTHER" id="PTHR43110:SF1">
    <property type="entry name" value="THIOL PEROXIDASE"/>
    <property type="match status" value="1"/>
</dbReference>
<reference evidence="7 8" key="1">
    <citation type="submission" date="2017-02" db="EMBL/GenBank/DDBJ databases">
        <authorList>
            <person name="Peterson S.W."/>
        </authorList>
    </citation>
    <scope>NUCLEOTIDE SEQUENCE [LARGE SCALE GENOMIC DNA]</scope>
    <source>
        <strain evidence="7 8">42ea</strain>
    </source>
</reference>
<dbReference type="Pfam" id="PF00578">
    <property type="entry name" value="AhpC-TSA"/>
    <property type="match status" value="1"/>
</dbReference>
<dbReference type="EC" id="1.11.1.15" evidence="7"/>
<dbReference type="AlphaFoldDB" id="A0A1R4ICM8"/>
<dbReference type="EMBL" id="FUKW01000008">
    <property type="protein sequence ID" value="SJN17595.1"/>
    <property type="molecule type" value="Genomic_DNA"/>
</dbReference>
<dbReference type="PANTHER" id="PTHR43110">
    <property type="entry name" value="THIOL PEROXIDASE"/>
    <property type="match status" value="1"/>
</dbReference>
<feature type="region of interest" description="Disordered" evidence="5">
    <location>
        <begin position="1"/>
        <end position="21"/>
    </location>
</feature>
<sequence>MDVMMKGKPLTTNSTVPVKGEQAPDFSLNDLNEKAISLSDYKGEVVLISTFPDINTSTCSRQTAKFNEMARTLDSTRILSISTNTKEEQKDWCSAKEIDKTARAVFVLNREGQIVYREVVKEMSQDPNYEEAIAAARHEEAEMT</sequence>
<dbReference type="InterPro" id="IPR000866">
    <property type="entry name" value="AhpC/TSA"/>
</dbReference>
<keyword evidence="2" id="KW-0049">Antioxidant</keyword>
<evidence type="ECO:0000313" key="8">
    <source>
        <dbReference type="Proteomes" id="UP000195611"/>
    </source>
</evidence>
<evidence type="ECO:0000256" key="5">
    <source>
        <dbReference type="SAM" id="MobiDB-lite"/>
    </source>
</evidence>
<feature type="domain" description="Thioredoxin" evidence="6">
    <location>
        <begin position="17"/>
        <end position="141"/>
    </location>
</feature>
<evidence type="ECO:0000256" key="2">
    <source>
        <dbReference type="ARBA" id="ARBA00022862"/>
    </source>
</evidence>
<dbReference type="SUPFAM" id="SSF52833">
    <property type="entry name" value="Thioredoxin-like"/>
    <property type="match status" value="1"/>
</dbReference>
<organism evidence="7 8">
    <name type="scientific">Marinilactibacillus psychrotolerans 42ea</name>
    <dbReference type="NCBI Taxonomy" id="1255609"/>
    <lineage>
        <taxon>Bacteria</taxon>
        <taxon>Bacillati</taxon>
        <taxon>Bacillota</taxon>
        <taxon>Bacilli</taxon>
        <taxon>Lactobacillales</taxon>
        <taxon>Carnobacteriaceae</taxon>
        <taxon>Marinilactibacillus</taxon>
    </lineage>
</organism>
<dbReference type="Proteomes" id="UP000195611">
    <property type="component" value="Unassembled WGS sequence"/>
</dbReference>
<name>A0A1R4ICM8_9LACT</name>
<keyword evidence="3" id="KW-1015">Disulfide bond</keyword>
<evidence type="ECO:0000256" key="1">
    <source>
        <dbReference type="ARBA" id="ARBA00022559"/>
    </source>
</evidence>
<evidence type="ECO:0000256" key="3">
    <source>
        <dbReference type="ARBA" id="ARBA00023157"/>
    </source>
</evidence>
<dbReference type="RefSeq" id="WP_087056920.1">
    <property type="nucleotide sequence ID" value="NZ_FUKW01000008.1"/>
</dbReference>
<dbReference type="Gene3D" id="3.40.30.10">
    <property type="entry name" value="Glutaredoxin"/>
    <property type="match status" value="2"/>
</dbReference>
<dbReference type="PROSITE" id="PS51352">
    <property type="entry name" value="THIOREDOXIN_2"/>
    <property type="match status" value="1"/>
</dbReference>
<gene>
    <name evidence="7" type="ORF">FM115_00500</name>
</gene>
<evidence type="ECO:0000259" key="6">
    <source>
        <dbReference type="PROSITE" id="PS51352"/>
    </source>
</evidence>
<accession>A0A1R4ICM8</accession>
<dbReference type="GO" id="GO:0004601">
    <property type="term" value="F:peroxidase activity"/>
    <property type="evidence" value="ECO:0007669"/>
    <property type="project" value="UniProtKB-KW"/>
</dbReference>
<keyword evidence="7" id="KW-0560">Oxidoreductase</keyword>
<keyword evidence="4" id="KW-0676">Redox-active center</keyword>
<keyword evidence="1 7" id="KW-0575">Peroxidase</keyword>
<evidence type="ECO:0000313" key="7">
    <source>
        <dbReference type="EMBL" id="SJN17595.1"/>
    </source>
</evidence>
<protein>
    <submittedName>
        <fullName evidence="7">Thiol peroxidase, Tpx-type</fullName>
        <ecNumber evidence="7">1.11.1.15</ecNumber>
    </submittedName>
</protein>